<dbReference type="PANTHER" id="PTHR47959:SF16">
    <property type="entry name" value="CRISPR-ASSOCIATED NUCLEASE_HELICASE CAS3-RELATED"/>
    <property type="match status" value="1"/>
</dbReference>
<geneLocation type="plasmid" evidence="6 7">
    <name>unnamed8</name>
</geneLocation>
<dbReference type="Proteomes" id="UP000296374">
    <property type="component" value="Plasmid unnamed8"/>
</dbReference>
<dbReference type="GO" id="GO:0003724">
    <property type="term" value="F:RNA helicase activity"/>
    <property type="evidence" value="ECO:0007669"/>
    <property type="project" value="TreeGrafter"/>
</dbReference>
<sequence length="677" mass="75553">MPEEDRCSFVIPRHAVPVGAEGLSPLQEQMLDAPAPVRIFSAPTGAGKSYAFQVAMRKRGARILFIVPTRRLAQNLAEGLRQDLVDAGMTEDRVLERVGLWTSDEGRRIRAEDPKADVNRHRIREIRMEASLPQEGLMIIATPESVAHYLLRPAFTQGGADVQSIVDLLRLDHVVFDEFHTIEARGMGLSMAIATFLAQDATEAKLTFLSATPIDLVTSFVHFGIPRESILVEAEMVVTGGPEETVGMRAIHGDVTVTFRRDGSMVEALEACRQDILETLSRPSDSKAGQVVLIFDSVRDLQTSKQELAAWFDGIGIGRAERLAISSVDDSTNLDLKGLFMVGRAADPLKFRVLIATASVEMGVTFRAGMILMNPGHDPCSFVQRIGRVARGDMDGQVVVTSFRSEKSELGWFSHIRRQLLTEAPVVPVDRFIDCVLDATRARFDVTERDLDQVDGTFRKMPQSAAWAAALFWCAMEEALVKRGYKGIRNTLRNYRPKKAGAMSAWLGDLGKISLHSAQKWRQAFLREALRLRMISPAVSLVDPDGNRRNVPWHIWASDERLSNMPSRPLDDGRIEVAISTSLEQALSDLSYDRRVRRREEILLPHVGETPLLEADRLVESCLTILRRAEKDHLRAEHRTAREIGERLIRLTRIVPTVERTIDSVNSNDILRSCCTG</sequence>
<keyword evidence="3 6" id="KW-0347">Helicase</keyword>
<keyword evidence="6" id="KW-0614">Plasmid</keyword>
<evidence type="ECO:0000256" key="2">
    <source>
        <dbReference type="ARBA" id="ARBA00022801"/>
    </source>
</evidence>
<dbReference type="InterPro" id="IPR050079">
    <property type="entry name" value="DEAD_box_RNA_helicase"/>
</dbReference>
<reference evidence="7" key="1">
    <citation type="submission" date="2019-05" db="EMBL/GenBank/DDBJ databases">
        <title>Tamlana fucoidanivorans sp. nov., isolated from the surface of algae collected from Fujian province in China.</title>
        <authorList>
            <person name="Li J."/>
        </authorList>
    </citation>
    <scope>NUCLEOTIDE SEQUENCE [LARGE SCALE GENOMIC DNA]</scope>
    <source>
        <strain evidence="7">2251</strain>
        <plasmid evidence="7">unnamed8</plasmid>
    </source>
</reference>
<keyword evidence="1" id="KW-0547">Nucleotide-binding</keyword>
<dbReference type="SMART" id="SM00487">
    <property type="entry name" value="DEXDc"/>
    <property type="match status" value="1"/>
</dbReference>
<accession>A0A4Y5SSU0</accession>
<dbReference type="GO" id="GO:0005524">
    <property type="term" value="F:ATP binding"/>
    <property type="evidence" value="ECO:0007669"/>
    <property type="project" value="UniProtKB-KW"/>
</dbReference>
<evidence type="ECO:0000313" key="6">
    <source>
        <dbReference type="EMBL" id="QDA35784.1"/>
    </source>
</evidence>
<dbReference type="GO" id="GO:0016787">
    <property type="term" value="F:hydrolase activity"/>
    <property type="evidence" value="ECO:0007669"/>
    <property type="project" value="UniProtKB-KW"/>
</dbReference>
<dbReference type="PANTHER" id="PTHR47959">
    <property type="entry name" value="ATP-DEPENDENT RNA HELICASE RHLE-RELATED"/>
    <property type="match status" value="1"/>
</dbReference>
<dbReference type="InterPro" id="IPR027417">
    <property type="entry name" value="P-loop_NTPase"/>
</dbReference>
<dbReference type="InterPro" id="IPR011545">
    <property type="entry name" value="DEAD/DEAH_box_helicase_dom"/>
</dbReference>
<keyword evidence="2" id="KW-0378">Hydrolase</keyword>
<evidence type="ECO:0000259" key="5">
    <source>
        <dbReference type="PROSITE" id="PS51192"/>
    </source>
</evidence>
<organism evidence="6 7">
    <name type="scientific">Paracoccus liaowanqingii</name>
    <dbReference type="NCBI Taxonomy" id="2560053"/>
    <lineage>
        <taxon>Bacteria</taxon>
        <taxon>Pseudomonadati</taxon>
        <taxon>Pseudomonadota</taxon>
        <taxon>Alphaproteobacteria</taxon>
        <taxon>Rhodobacterales</taxon>
        <taxon>Paracoccaceae</taxon>
        <taxon>Paracoccus</taxon>
    </lineage>
</organism>
<dbReference type="PROSITE" id="PS51192">
    <property type="entry name" value="HELICASE_ATP_BIND_1"/>
    <property type="match status" value="1"/>
</dbReference>
<dbReference type="GO" id="GO:0003676">
    <property type="term" value="F:nucleic acid binding"/>
    <property type="evidence" value="ECO:0007669"/>
    <property type="project" value="InterPro"/>
</dbReference>
<dbReference type="KEGG" id="plia:E4191_16600"/>
<dbReference type="InterPro" id="IPR014001">
    <property type="entry name" value="Helicase_ATP-bd"/>
</dbReference>
<keyword evidence="4" id="KW-0067">ATP-binding</keyword>
<evidence type="ECO:0000313" key="7">
    <source>
        <dbReference type="Proteomes" id="UP000296374"/>
    </source>
</evidence>
<name>A0A4Y5SSU0_9RHOB</name>
<dbReference type="GO" id="GO:0005829">
    <property type="term" value="C:cytosol"/>
    <property type="evidence" value="ECO:0007669"/>
    <property type="project" value="TreeGrafter"/>
</dbReference>
<evidence type="ECO:0000256" key="1">
    <source>
        <dbReference type="ARBA" id="ARBA00022741"/>
    </source>
</evidence>
<feature type="domain" description="Helicase ATP-binding" evidence="5">
    <location>
        <begin position="29"/>
        <end position="231"/>
    </location>
</feature>
<dbReference type="EMBL" id="CP040759">
    <property type="protein sequence ID" value="QDA35784.1"/>
    <property type="molecule type" value="Genomic_DNA"/>
</dbReference>
<evidence type="ECO:0000256" key="3">
    <source>
        <dbReference type="ARBA" id="ARBA00022806"/>
    </source>
</evidence>
<protein>
    <submittedName>
        <fullName evidence="6">DEAD/DEAH box helicase</fullName>
    </submittedName>
</protein>
<evidence type="ECO:0000256" key="4">
    <source>
        <dbReference type="ARBA" id="ARBA00022840"/>
    </source>
</evidence>
<dbReference type="Pfam" id="PF00270">
    <property type="entry name" value="DEAD"/>
    <property type="match status" value="1"/>
</dbReference>
<dbReference type="AlphaFoldDB" id="A0A4Y5SSU0"/>
<proteinExistence type="predicted"/>
<dbReference type="Gene3D" id="3.40.50.300">
    <property type="entry name" value="P-loop containing nucleotide triphosphate hydrolases"/>
    <property type="match status" value="2"/>
</dbReference>
<gene>
    <name evidence="6" type="ORF">E4191_16600</name>
</gene>
<dbReference type="SUPFAM" id="SSF52540">
    <property type="entry name" value="P-loop containing nucleoside triphosphate hydrolases"/>
    <property type="match status" value="1"/>
</dbReference>